<evidence type="ECO:0000256" key="3">
    <source>
        <dbReference type="ARBA" id="ARBA00022833"/>
    </source>
</evidence>
<organism evidence="9 10">
    <name type="scientific">Cladobotryum mycophilum</name>
    <dbReference type="NCBI Taxonomy" id="491253"/>
    <lineage>
        <taxon>Eukaryota</taxon>
        <taxon>Fungi</taxon>
        <taxon>Dikarya</taxon>
        <taxon>Ascomycota</taxon>
        <taxon>Pezizomycotina</taxon>
        <taxon>Sordariomycetes</taxon>
        <taxon>Hypocreomycetidae</taxon>
        <taxon>Hypocreales</taxon>
        <taxon>Hypocreaceae</taxon>
        <taxon>Cladobotryum</taxon>
    </lineage>
</organism>
<dbReference type="Proteomes" id="UP001338125">
    <property type="component" value="Unassembled WGS sequence"/>
</dbReference>
<dbReference type="Gene3D" id="3.30.50.10">
    <property type="entry name" value="Erythroid Transcription Factor GATA-1, subunit A"/>
    <property type="match status" value="1"/>
</dbReference>
<evidence type="ECO:0000256" key="2">
    <source>
        <dbReference type="ARBA" id="ARBA00022771"/>
    </source>
</evidence>
<evidence type="ECO:0000256" key="4">
    <source>
        <dbReference type="ARBA" id="ARBA00023015"/>
    </source>
</evidence>
<reference evidence="9 10" key="1">
    <citation type="submission" date="2024-01" db="EMBL/GenBank/DDBJ databases">
        <title>Complete genome of Cladobotryum mycophilum ATHUM6906.</title>
        <authorList>
            <person name="Christinaki A.C."/>
            <person name="Myridakis A.I."/>
            <person name="Kouvelis V.N."/>
        </authorList>
    </citation>
    <scope>NUCLEOTIDE SEQUENCE [LARGE SCALE GENOMIC DNA]</scope>
    <source>
        <strain evidence="9 10">ATHUM6906</strain>
    </source>
</reference>
<proteinExistence type="predicted"/>
<evidence type="ECO:0000313" key="9">
    <source>
        <dbReference type="EMBL" id="KAK5991962.1"/>
    </source>
</evidence>
<dbReference type="InterPro" id="IPR000679">
    <property type="entry name" value="Znf_GATA"/>
</dbReference>
<evidence type="ECO:0000256" key="6">
    <source>
        <dbReference type="PROSITE-ProRule" id="PRU00094"/>
    </source>
</evidence>
<keyword evidence="5" id="KW-0804">Transcription</keyword>
<evidence type="ECO:0000256" key="1">
    <source>
        <dbReference type="ARBA" id="ARBA00022723"/>
    </source>
</evidence>
<sequence length="205" mass="23539">MSPFASSPFTRQPGQEDENGKLSDEVHLKQDIVELAQPTERLSLTSLLVSEGFQSIENDAQKLLFSVQNHAYGDKSPRSVKKNDLYGMLRLSENITYKLGNIIGICRQDAKAKRFQVQTEDEDQPKRKRTQHKRTVERQCHACATSRTPKWRTGPRGPRTLCNLCGLLYVKREHRQAARLAKLRHNAKDIMWATRKYVPLHPFNG</sequence>
<name>A0ABR0SIG0_9HYPO</name>
<dbReference type="SUPFAM" id="SSF57716">
    <property type="entry name" value="Glucocorticoid receptor-like (DNA-binding domain)"/>
    <property type="match status" value="1"/>
</dbReference>
<keyword evidence="2 6" id="KW-0863">Zinc-finger</keyword>
<evidence type="ECO:0000313" key="10">
    <source>
        <dbReference type="Proteomes" id="UP001338125"/>
    </source>
</evidence>
<dbReference type="PROSITE" id="PS50114">
    <property type="entry name" value="GATA_ZN_FINGER_2"/>
    <property type="match status" value="1"/>
</dbReference>
<evidence type="ECO:0000256" key="5">
    <source>
        <dbReference type="ARBA" id="ARBA00023163"/>
    </source>
</evidence>
<dbReference type="PANTHER" id="PTHR47172">
    <property type="entry name" value="OS01G0976800 PROTEIN"/>
    <property type="match status" value="1"/>
</dbReference>
<keyword evidence="3" id="KW-0862">Zinc</keyword>
<dbReference type="EMBL" id="JAVFKD010000012">
    <property type="protein sequence ID" value="KAK5991962.1"/>
    <property type="molecule type" value="Genomic_DNA"/>
</dbReference>
<dbReference type="CDD" id="cd00202">
    <property type="entry name" value="ZnF_GATA"/>
    <property type="match status" value="1"/>
</dbReference>
<accession>A0ABR0SIG0</accession>
<feature type="region of interest" description="Disordered" evidence="7">
    <location>
        <begin position="1"/>
        <end position="24"/>
    </location>
</feature>
<comment type="caution">
    <text evidence="9">The sequence shown here is derived from an EMBL/GenBank/DDBJ whole genome shotgun (WGS) entry which is preliminary data.</text>
</comment>
<keyword evidence="10" id="KW-1185">Reference proteome</keyword>
<dbReference type="Pfam" id="PF00320">
    <property type="entry name" value="GATA"/>
    <property type="match status" value="1"/>
</dbReference>
<feature type="domain" description="GATA-type" evidence="8">
    <location>
        <begin position="134"/>
        <end position="169"/>
    </location>
</feature>
<dbReference type="PANTHER" id="PTHR47172:SF24">
    <property type="entry name" value="GATA ZINC FINGER DOMAIN-CONTAINING PROTEIN 14-RELATED"/>
    <property type="match status" value="1"/>
</dbReference>
<evidence type="ECO:0000259" key="8">
    <source>
        <dbReference type="PROSITE" id="PS50114"/>
    </source>
</evidence>
<protein>
    <submittedName>
        <fullName evidence="9">GATA zinc finger domain-containing protein 8</fullName>
    </submittedName>
</protein>
<keyword evidence="4" id="KW-0805">Transcription regulation</keyword>
<evidence type="ECO:0000256" key="7">
    <source>
        <dbReference type="SAM" id="MobiDB-lite"/>
    </source>
</evidence>
<dbReference type="SMART" id="SM00401">
    <property type="entry name" value="ZnF_GATA"/>
    <property type="match status" value="1"/>
</dbReference>
<keyword evidence="1" id="KW-0479">Metal-binding</keyword>
<gene>
    <name evidence="9" type="ORF">PT974_05357</name>
</gene>
<dbReference type="InterPro" id="IPR013088">
    <property type="entry name" value="Znf_NHR/GATA"/>
</dbReference>
<feature type="compositionally biased region" description="Polar residues" evidence="7">
    <location>
        <begin position="1"/>
        <end position="13"/>
    </location>
</feature>